<proteinExistence type="inferred from homology"/>
<dbReference type="EMBL" id="QEAO01000056">
    <property type="protein sequence ID" value="TPX30805.1"/>
    <property type="molecule type" value="Genomic_DNA"/>
</dbReference>
<dbReference type="OrthoDB" id="72788at2759"/>
<feature type="domain" description="NADH:flavin oxidoreductase/NADH oxidase N-terminal" evidence="4">
    <location>
        <begin position="21"/>
        <end position="340"/>
    </location>
</feature>
<dbReference type="InterPro" id="IPR051799">
    <property type="entry name" value="NADH_flavin_oxidoreductase"/>
</dbReference>
<evidence type="ECO:0000256" key="1">
    <source>
        <dbReference type="ARBA" id="ARBA00005979"/>
    </source>
</evidence>
<keyword evidence="2" id="KW-0285">Flavoprotein</keyword>
<dbReference type="Gene3D" id="3.20.20.70">
    <property type="entry name" value="Aldolase class I"/>
    <property type="match status" value="1"/>
</dbReference>
<accession>A0A507BZP5</accession>
<dbReference type="InterPro" id="IPR001155">
    <property type="entry name" value="OxRdtase_FMN_N"/>
</dbReference>
<evidence type="ECO:0000256" key="3">
    <source>
        <dbReference type="ARBA" id="ARBA00023002"/>
    </source>
</evidence>
<dbReference type="GO" id="GO:0016491">
    <property type="term" value="F:oxidoreductase activity"/>
    <property type="evidence" value="ECO:0007669"/>
    <property type="project" value="UniProtKB-KW"/>
</dbReference>
<dbReference type="GO" id="GO:0010181">
    <property type="term" value="F:FMN binding"/>
    <property type="evidence" value="ECO:0007669"/>
    <property type="project" value="InterPro"/>
</dbReference>
<dbReference type="GeneID" id="42006938"/>
<evidence type="ECO:0000256" key="2">
    <source>
        <dbReference type="ARBA" id="ARBA00022630"/>
    </source>
</evidence>
<dbReference type="PANTHER" id="PTHR43656:SF2">
    <property type="entry name" value="BINDING OXIDOREDUCTASE, PUTATIVE (AFU_ORTHOLOGUE AFUA_2G08260)-RELATED"/>
    <property type="match status" value="1"/>
</dbReference>
<dbReference type="Proteomes" id="UP000319731">
    <property type="component" value="Unassembled WGS sequence"/>
</dbReference>
<dbReference type="STRING" id="1806994.A0A507BZP5"/>
<name>A0A507BZP5_9FUNG</name>
<sequence length="452" mass="50645">MADIQDDVSVLSQSLTLPCGITIKNRIAKAPLTDFIADARDNLPNERVFTVYSRWARSGCGLIVTGNVMVDKAHLEARRNVSLVAGQESRLDLYIRFAKACKESGCTAIMQLNHGGLETPYAVNKTPKVAVSVSSISKHMFGTHPVAMSLAEVHQVRHAFLFASKVAEKSGFDGVQIHSADLFLLGEFLNPPNARHDEYGGALDNRMRLLREILHGIRLNCPKLAISVKINSTDYQRINAPDEDILSILKMLESRIDLLEVSGGSYESEASVEKGHRESTVKRERYFLDFIKLVRQHVKIPLMVTGGFRTRSVMASVVRSGLTDLVGIGRPFCLYPELPQILLARNAICDYTVPDSKHDWNKMPSIESFWYSGQIQRMADGLNPDEDLSTSFYALVWTPLHYICEPSTTFPTSVIWNVVWPITPEDTWLHNQLYLGLGAVVLYVTYRHLSRP</sequence>
<evidence type="ECO:0000313" key="5">
    <source>
        <dbReference type="EMBL" id="TPX30805.1"/>
    </source>
</evidence>
<comment type="similarity">
    <text evidence="1">Belongs to the NADH:flavin oxidoreductase/NADH oxidase family.</text>
</comment>
<organism evidence="5 6">
    <name type="scientific">Synchytrium microbalum</name>
    <dbReference type="NCBI Taxonomy" id="1806994"/>
    <lineage>
        <taxon>Eukaryota</taxon>
        <taxon>Fungi</taxon>
        <taxon>Fungi incertae sedis</taxon>
        <taxon>Chytridiomycota</taxon>
        <taxon>Chytridiomycota incertae sedis</taxon>
        <taxon>Chytridiomycetes</taxon>
        <taxon>Synchytriales</taxon>
        <taxon>Synchytriaceae</taxon>
        <taxon>Synchytrium</taxon>
    </lineage>
</organism>
<dbReference type="PANTHER" id="PTHR43656">
    <property type="entry name" value="BINDING OXIDOREDUCTASE, PUTATIVE (AFU_ORTHOLOGUE AFUA_2G08260)-RELATED"/>
    <property type="match status" value="1"/>
</dbReference>
<protein>
    <recommendedName>
        <fullName evidence="4">NADH:flavin oxidoreductase/NADH oxidase N-terminal domain-containing protein</fullName>
    </recommendedName>
</protein>
<reference evidence="5 6" key="1">
    <citation type="journal article" date="2019" name="Sci. Rep.">
        <title>Comparative genomics of chytrid fungi reveal insights into the obligate biotrophic and pathogenic lifestyle of Synchytrium endobioticum.</title>
        <authorList>
            <person name="van de Vossenberg B.T.L.H."/>
            <person name="Warris S."/>
            <person name="Nguyen H.D.T."/>
            <person name="van Gent-Pelzer M.P.E."/>
            <person name="Joly D.L."/>
            <person name="van de Geest H.C."/>
            <person name="Bonants P.J.M."/>
            <person name="Smith D.S."/>
            <person name="Levesque C.A."/>
            <person name="van der Lee T.A.J."/>
        </authorList>
    </citation>
    <scope>NUCLEOTIDE SEQUENCE [LARGE SCALE GENOMIC DNA]</scope>
    <source>
        <strain evidence="5 6">JEL517</strain>
    </source>
</reference>
<evidence type="ECO:0000313" key="6">
    <source>
        <dbReference type="Proteomes" id="UP000319731"/>
    </source>
</evidence>
<gene>
    <name evidence="5" type="ORF">SmJEL517_g05715</name>
</gene>
<keyword evidence="6" id="KW-1185">Reference proteome</keyword>
<dbReference type="RefSeq" id="XP_031022385.1">
    <property type="nucleotide sequence ID" value="XM_031171641.1"/>
</dbReference>
<dbReference type="Pfam" id="PF00724">
    <property type="entry name" value="Oxidored_FMN"/>
    <property type="match status" value="1"/>
</dbReference>
<dbReference type="AlphaFoldDB" id="A0A507BZP5"/>
<dbReference type="SUPFAM" id="SSF51395">
    <property type="entry name" value="FMN-linked oxidoreductases"/>
    <property type="match status" value="1"/>
</dbReference>
<keyword evidence="3" id="KW-0560">Oxidoreductase</keyword>
<dbReference type="InterPro" id="IPR013785">
    <property type="entry name" value="Aldolase_TIM"/>
</dbReference>
<evidence type="ECO:0000259" key="4">
    <source>
        <dbReference type="Pfam" id="PF00724"/>
    </source>
</evidence>
<comment type="caution">
    <text evidence="5">The sequence shown here is derived from an EMBL/GenBank/DDBJ whole genome shotgun (WGS) entry which is preliminary data.</text>
</comment>